<keyword evidence="2" id="KW-1185">Reference proteome</keyword>
<proteinExistence type="predicted"/>
<gene>
    <name evidence="1" type="ORF">STRTUCAR8_06042</name>
</gene>
<dbReference type="EMBL" id="AEJB01000231">
    <property type="protein sequence ID" value="ELP68094.1"/>
    <property type="molecule type" value="Genomic_DNA"/>
</dbReference>
<evidence type="ECO:0000313" key="1">
    <source>
        <dbReference type="EMBL" id="ELP68094.1"/>
    </source>
</evidence>
<accession>L7FAG0</accession>
<reference evidence="1 2" key="1">
    <citation type="journal article" date="2011" name="Plasmid">
        <title>Streptomyces turgidiscabies Car8 contains a modular pathogenicity island that shares virulence genes with other actinobacterial plant pathogens.</title>
        <authorList>
            <person name="Huguet-Tapia J.C."/>
            <person name="Badger J.H."/>
            <person name="Loria R."/>
            <person name="Pettis G.S."/>
        </authorList>
    </citation>
    <scope>NUCLEOTIDE SEQUENCE [LARGE SCALE GENOMIC DNA]</scope>
    <source>
        <strain evidence="1 2">Car8</strain>
    </source>
</reference>
<dbReference type="AlphaFoldDB" id="L7FAG0"/>
<comment type="caution">
    <text evidence="1">The sequence shown here is derived from an EMBL/GenBank/DDBJ whole genome shotgun (WGS) entry which is preliminary data.</text>
</comment>
<dbReference type="STRING" id="85558.T45_06048"/>
<organism evidence="1 2">
    <name type="scientific">Streptomyces turgidiscabies (strain Car8)</name>
    <dbReference type="NCBI Taxonomy" id="698760"/>
    <lineage>
        <taxon>Bacteria</taxon>
        <taxon>Bacillati</taxon>
        <taxon>Actinomycetota</taxon>
        <taxon>Actinomycetes</taxon>
        <taxon>Kitasatosporales</taxon>
        <taxon>Streptomycetaceae</taxon>
        <taxon>Streptomyces</taxon>
    </lineage>
</organism>
<sequence length="68" mass="7114">MRHPAVKLSNVRSMSLWSLEDVLQLAPEQFVAVTAASDFCGPVAYPSGQKLDGLRGELGSVGDAVGAL</sequence>
<protein>
    <submittedName>
        <fullName evidence="1">Uncharacterized protein</fullName>
    </submittedName>
</protein>
<name>L7FAG0_STRT8</name>
<dbReference type="Proteomes" id="UP000010931">
    <property type="component" value="Unassembled WGS sequence"/>
</dbReference>
<evidence type="ECO:0000313" key="2">
    <source>
        <dbReference type="Proteomes" id="UP000010931"/>
    </source>
</evidence>